<keyword evidence="4" id="KW-1185">Reference proteome</keyword>
<proteinExistence type="predicted"/>
<keyword evidence="2" id="KW-0732">Signal</keyword>
<dbReference type="PaxDb" id="65489-OBART07G10290.1"/>
<feature type="chain" id="PRO_5002272716" evidence="2">
    <location>
        <begin position="23"/>
        <end position="57"/>
    </location>
</feature>
<organism evidence="3">
    <name type="scientific">Oryza barthii</name>
    <dbReference type="NCBI Taxonomy" id="65489"/>
    <lineage>
        <taxon>Eukaryota</taxon>
        <taxon>Viridiplantae</taxon>
        <taxon>Streptophyta</taxon>
        <taxon>Embryophyta</taxon>
        <taxon>Tracheophyta</taxon>
        <taxon>Spermatophyta</taxon>
        <taxon>Magnoliopsida</taxon>
        <taxon>Liliopsida</taxon>
        <taxon>Poales</taxon>
        <taxon>Poaceae</taxon>
        <taxon>BOP clade</taxon>
        <taxon>Oryzoideae</taxon>
        <taxon>Oryzeae</taxon>
        <taxon>Oryzinae</taxon>
        <taxon>Oryza</taxon>
    </lineage>
</organism>
<dbReference type="Proteomes" id="UP000026960">
    <property type="component" value="Chromosome 7"/>
</dbReference>
<reference evidence="3" key="1">
    <citation type="journal article" date="2009" name="Rice">
        <title>De Novo Next Generation Sequencing of Plant Genomes.</title>
        <authorList>
            <person name="Rounsley S."/>
            <person name="Marri P.R."/>
            <person name="Yu Y."/>
            <person name="He R."/>
            <person name="Sisneros N."/>
            <person name="Goicoechea J.L."/>
            <person name="Lee S.J."/>
            <person name="Angelova A."/>
            <person name="Kudrna D."/>
            <person name="Luo M."/>
            <person name="Affourtit J."/>
            <person name="Desany B."/>
            <person name="Knight J."/>
            <person name="Niazi F."/>
            <person name="Egholm M."/>
            <person name="Wing R.A."/>
        </authorList>
    </citation>
    <scope>NUCLEOTIDE SEQUENCE [LARGE SCALE GENOMIC DNA]</scope>
    <source>
        <strain evidence="3">cv. IRGC 105608</strain>
    </source>
</reference>
<dbReference type="AlphaFoldDB" id="A0A0D3GPM9"/>
<accession>A0A0D3GPM9</accession>
<dbReference type="HOGENOM" id="CLU_2999646_0_0_1"/>
<dbReference type="EnsemblPlants" id="OBART07G10290.1">
    <property type="protein sequence ID" value="OBART07G10290.1"/>
    <property type="gene ID" value="OBART07G10290"/>
</dbReference>
<evidence type="ECO:0000313" key="4">
    <source>
        <dbReference type="Proteomes" id="UP000026960"/>
    </source>
</evidence>
<evidence type="ECO:0000313" key="3">
    <source>
        <dbReference type="EnsemblPlants" id="OBART07G10290.1"/>
    </source>
</evidence>
<evidence type="ECO:0000256" key="1">
    <source>
        <dbReference type="SAM" id="MobiDB-lite"/>
    </source>
</evidence>
<feature type="compositionally biased region" description="Basic residues" evidence="1">
    <location>
        <begin position="35"/>
        <end position="45"/>
    </location>
</feature>
<feature type="compositionally biased region" description="Low complexity" evidence="1">
    <location>
        <begin position="47"/>
        <end position="57"/>
    </location>
</feature>
<sequence>MSRRLVHRRCVLLLPNTPMLLCLPDLPPLPPPRPPPHHPQRRPSPRRYPLSTLPSIP</sequence>
<name>A0A0D3GPM9_9ORYZ</name>
<protein>
    <submittedName>
        <fullName evidence="3">Uncharacterized protein</fullName>
    </submittedName>
</protein>
<feature type="region of interest" description="Disordered" evidence="1">
    <location>
        <begin position="26"/>
        <end position="57"/>
    </location>
</feature>
<dbReference type="Gramene" id="OBART07G10290.1">
    <property type="protein sequence ID" value="OBART07G10290.1"/>
    <property type="gene ID" value="OBART07G10290"/>
</dbReference>
<evidence type="ECO:0000256" key="2">
    <source>
        <dbReference type="SAM" id="SignalP"/>
    </source>
</evidence>
<reference evidence="3" key="2">
    <citation type="submission" date="2015-03" db="UniProtKB">
        <authorList>
            <consortium name="EnsemblPlants"/>
        </authorList>
    </citation>
    <scope>IDENTIFICATION</scope>
</reference>
<feature type="signal peptide" evidence="2">
    <location>
        <begin position="1"/>
        <end position="22"/>
    </location>
</feature>